<keyword evidence="3 5" id="KW-0067">ATP-binding</keyword>
<dbReference type="PANTHER" id="PTHR42711">
    <property type="entry name" value="ABC TRANSPORTER ATP-BINDING PROTEIN"/>
    <property type="match status" value="1"/>
</dbReference>
<dbReference type="InterPro" id="IPR027417">
    <property type="entry name" value="P-loop_NTPase"/>
</dbReference>
<evidence type="ECO:0000259" key="4">
    <source>
        <dbReference type="PROSITE" id="PS50893"/>
    </source>
</evidence>
<feature type="domain" description="ABC transporter" evidence="4">
    <location>
        <begin position="5"/>
        <end position="229"/>
    </location>
</feature>
<evidence type="ECO:0000256" key="2">
    <source>
        <dbReference type="ARBA" id="ARBA00022741"/>
    </source>
</evidence>
<dbReference type="InterPro" id="IPR017871">
    <property type="entry name" value="ABC_transporter-like_CS"/>
</dbReference>
<accession>A0ABZ2N761</accession>
<dbReference type="PROSITE" id="PS50893">
    <property type="entry name" value="ABC_TRANSPORTER_2"/>
    <property type="match status" value="1"/>
</dbReference>
<evidence type="ECO:0000256" key="3">
    <source>
        <dbReference type="ARBA" id="ARBA00022840"/>
    </source>
</evidence>
<protein>
    <submittedName>
        <fullName evidence="5">ABC transporter ATP-binding protein</fullName>
    </submittedName>
</protein>
<keyword evidence="2" id="KW-0547">Nucleotide-binding</keyword>
<reference evidence="5 6" key="1">
    <citation type="submission" date="2024-02" db="EMBL/GenBank/DDBJ databases">
        <title>Seven novel Bacillus-like species.</title>
        <authorList>
            <person name="Liu G."/>
        </authorList>
    </citation>
    <scope>NUCLEOTIDE SEQUENCE [LARGE SCALE GENOMIC DNA]</scope>
    <source>
        <strain evidence="5 6">FJAT-52991</strain>
    </source>
</reference>
<gene>
    <name evidence="5" type="ORF">WDJ61_01815</name>
</gene>
<dbReference type="PANTHER" id="PTHR42711:SF17">
    <property type="entry name" value="ABC TRANSPORTER ATP-BINDING PROTEIN"/>
    <property type="match status" value="1"/>
</dbReference>
<dbReference type="Gene3D" id="3.40.50.300">
    <property type="entry name" value="P-loop containing nucleotide triphosphate hydrolases"/>
    <property type="match status" value="1"/>
</dbReference>
<dbReference type="SMART" id="SM00382">
    <property type="entry name" value="AAA"/>
    <property type="match status" value="1"/>
</dbReference>
<keyword evidence="1" id="KW-0813">Transport</keyword>
<dbReference type="SUPFAM" id="SSF52540">
    <property type="entry name" value="P-loop containing nucleoside triphosphate hydrolases"/>
    <property type="match status" value="1"/>
</dbReference>
<dbReference type="GO" id="GO:0005524">
    <property type="term" value="F:ATP binding"/>
    <property type="evidence" value="ECO:0007669"/>
    <property type="project" value="UniProtKB-KW"/>
</dbReference>
<organism evidence="5 6">
    <name type="scientific">Bacillus kandeliae</name>
    <dbReference type="NCBI Taxonomy" id="3129297"/>
    <lineage>
        <taxon>Bacteria</taxon>
        <taxon>Bacillati</taxon>
        <taxon>Bacillota</taxon>
        <taxon>Bacilli</taxon>
        <taxon>Bacillales</taxon>
        <taxon>Bacillaceae</taxon>
        <taxon>Bacillus</taxon>
    </lineage>
</organism>
<evidence type="ECO:0000313" key="5">
    <source>
        <dbReference type="EMBL" id="WXB93437.1"/>
    </source>
</evidence>
<dbReference type="Proteomes" id="UP001387364">
    <property type="component" value="Chromosome"/>
</dbReference>
<dbReference type="InterPro" id="IPR003593">
    <property type="entry name" value="AAA+_ATPase"/>
</dbReference>
<dbReference type="Pfam" id="PF00005">
    <property type="entry name" value="ABC_tran"/>
    <property type="match status" value="1"/>
</dbReference>
<dbReference type="PROSITE" id="PS00211">
    <property type="entry name" value="ABC_TRANSPORTER_1"/>
    <property type="match status" value="1"/>
</dbReference>
<name>A0ABZ2N761_9BACI</name>
<dbReference type="CDD" id="cd03230">
    <property type="entry name" value="ABC_DR_subfamily_A"/>
    <property type="match status" value="1"/>
</dbReference>
<dbReference type="InterPro" id="IPR050763">
    <property type="entry name" value="ABC_transporter_ATP-binding"/>
</dbReference>
<evidence type="ECO:0000256" key="1">
    <source>
        <dbReference type="ARBA" id="ARBA00022448"/>
    </source>
</evidence>
<keyword evidence="6" id="KW-1185">Reference proteome</keyword>
<dbReference type="RefSeq" id="WP_338752760.1">
    <property type="nucleotide sequence ID" value="NZ_CP147404.1"/>
</dbReference>
<evidence type="ECO:0000313" key="6">
    <source>
        <dbReference type="Proteomes" id="UP001387364"/>
    </source>
</evidence>
<dbReference type="InterPro" id="IPR003439">
    <property type="entry name" value="ABC_transporter-like_ATP-bd"/>
</dbReference>
<proteinExistence type="predicted"/>
<sequence length="300" mass="33534">MTEVIKVERVSKRFQDKKAVDDVSFSIHSGEIVAILGPNGAGKTTTISMILGLLNPSSGEVQVFNQQPKEKSVREKLGTMLQDVSVMHGLKVNELLDLVRHYYPHPHSLAKLIALTGLNEMDLKTRVEKLSGGQKRRLSFALALAGNPDLLILDEPTVGMDLSSRKRFWKTIQQLAEQGKTIIFSTHYLQEADDVASRILLFKEGCIIADGKPTDIKARFLTRTVSFQANVTISLAQMKGWPGVKQVYTKNDRFYIETNDSDEVLARLFAEKMGARDIQIEQGRLEAAFEQLTANEEEAM</sequence>
<dbReference type="EMBL" id="CP147404">
    <property type="protein sequence ID" value="WXB93437.1"/>
    <property type="molecule type" value="Genomic_DNA"/>
</dbReference>